<evidence type="ECO:0000256" key="4">
    <source>
        <dbReference type="ARBA" id="ARBA00037924"/>
    </source>
</evidence>
<organism evidence="8 9">
    <name type="scientific">Autumnicola tepida</name>
    <dbReference type="NCBI Taxonomy" id="3075595"/>
    <lineage>
        <taxon>Bacteria</taxon>
        <taxon>Pseudomonadati</taxon>
        <taxon>Bacteroidota</taxon>
        <taxon>Flavobacteriia</taxon>
        <taxon>Flavobacteriales</taxon>
        <taxon>Flavobacteriaceae</taxon>
        <taxon>Autumnicola</taxon>
    </lineage>
</organism>
<dbReference type="Pfam" id="PF02803">
    <property type="entry name" value="Thiolase_C"/>
    <property type="match status" value="1"/>
</dbReference>
<evidence type="ECO:0000313" key="9">
    <source>
        <dbReference type="Proteomes" id="UP001262889"/>
    </source>
</evidence>
<dbReference type="EMBL" id="JAVRHQ010000036">
    <property type="protein sequence ID" value="MDT0644822.1"/>
    <property type="molecule type" value="Genomic_DNA"/>
</dbReference>
<dbReference type="Gene3D" id="3.40.47.10">
    <property type="match status" value="2"/>
</dbReference>
<dbReference type="PANTHER" id="PTHR18919">
    <property type="entry name" value="ACETYL-COA C-ACYLTRANSFERASE"/>
    <property type="match status" value="1"/>
</dbReference>
<gene>
    <name evidence="8" type="ORF">RM553_18420</name>
</gene>
<dbReference type="InterPro" id="IPR020615">
    <property type="entry name" value="Thiolase_acyl_enz_int_AS"/>
</dbReference>
<dbReference type="InterPro" id="IPR002155">
    <property type="entry name" value="Thiolase"/>
</dbReference>
<evidence type="ECO:0000259" key="7">
    <source>
        <dbReference type="Pfam" id="PF02803"/>
    </source>
</evidence>
<accession>A0ABU3CEN5</accession>
<name>A0ABU3CEN5_9FLAO</name>
<keyword evidence="3 5" id="KW-0012">Acyltransferase</keyword>
<comment type="similarity">
    <text evidence="1 5">Belongs to the thiolase-like superfamily. Thiolase family.</text>
</comment>
<evidence type="ECO:0000256" key="1">
    <source>
        <dbReference type="ARBA" id="ARBA00010982"/>
    </source>
</evidence>
<dbReference type="PROSITE" id="PS00099">
    <property type="entry name" value="THIOLASE_3"/>
    <property type="match status" value="1"/>
</dbReference>
<dbReference type="InterPro" id="IPR020610">
    <property type="entry name" value="Thiolase_AS"/>
</dbReference>
<evidence type="ECO:0000256" key="3">
    <source>
        <dbReference type="ARBA" id="ARBA00023315"/>
    </source>
</evidence>
<dbReference type="Pfam" id="PF00108">
    <property type="entry name" value="Thiolase_N"/>
    <property type="match status" value="1"/>
</dbReference>
<sequence>MKSRVYILNHRRTPIGSIHGVLSSKTSVELGIVATRALMTDIPEDLYTGIKEICYGQVISSGQGQAPARQIVYGAGLPLEVEASSINKVCASGLKAISTGALSLMYGSGGLVLCGGMESMSGIPYYLEGYRRGVGAGHQMVTDGLIQDGLWDSLNNFHMGNAAEITIRELGITREDQDEIALRSFRLTREAYRKGYIQKEITGVVVNKEDGCRTITEDEEISKFKSAAVHGLKPSFEQEGTITAASASGLADGACTVLLGEEVFVKRNGLAPMAEIIDFADAAQASEYFTTSPTLAIRKVLKNQKLEIGDIDVFEINESFASVIVANSRLLKIDPELINIWGGALVLGHPLGMSGARIVGRLLSILIQKDLELGIAAICNGGGGATAMLIRRI</sequence>
<feature type="domain" description="Thiolase N-terminal" evidence="6">
    <location>
        <begin position="5"/>
        <end position="261"/>
    </location>
</feature>
<feature type="domain" description="Thiolase C-terminal" evidence="7">
    <location>
        <begin position="271"/>
        <end position="391"/>
    </location>
</feature>
<dbReference type="InterPro" id="IPR016039">
    <property type="entry name" value="Thiolase-like"/>
</dbReference>
<evidence type="ECO:0000259" key="6">
    <source>
        <dbReference type="Pfam" id="PF00108"/>
    </source>
</evidence>
<dbReference type="Proteomes" id="UP001262889">
    <property type="component" value="Unassembled WGS sequence"/>
</dbReference>
<dbReference type="InterPro" id="IPR020616">
    <property type="entry name" value="Thiolase_N"/>
</dbReference>
<evidence type="ECO:0000256" key="2">
    <source>
        <dbReference type="ARBA" id="ARBA00022679"/>
    </source>
</evidence>
<comment type="caution">
    <text evidence="8">The sequence shown here is derived from an EMBL/GenBank/DDBJ whole genome shotgun (WGS) entry which is preliminary data.</text>
</comment>
<dbReference type="SUPFAM" id="SSF53901">
    <property type="entry name" value="Thiolase-like"/>
    <property type="match status" value="2"/>
</dbReference>
<dbReference type="InterPro" id="IPR020617">
    <property type="entry name" value="Thiolase_C"/>
</dbReference>
<dbReference type="EC" id="2.3.1.-" evidence="8"/>
<comment type="pathway">
    <text evidence="4">Metabolic intermediate biosynthesis; (R)-mevalonate biosynthesis; (R)-mevalonate from acetyl-CoA: step 1/3.</text>
</comment>
<dbReference type="PROSITE" id="PS00098">
    <property type="entry name" value="THIOLASE_1"/>
    <property type="match status" value="1"/>
</dbReference>
<dbReference type="PIRSF" id="PIRSF000429">
    <property type="entry name" value="Ac-CoA_Ac_transf"/>
    <property type="match status" value="1"/>
</dbReference>
<protein>
    <submittedName>
        <fullName evidence="8">Thiolase family protein</fullName>
        <ecNumber evidence="8">2.3.1.-</ecNumber>
    </submittedName>
</protein>
<evidence type="ECO:0000256" key="5">
    <source>
        <dbReference type="RuleBase" id="RU003557"/>
    </source>
</evidence>
<dbReference type="RefSeq" id="WP_311536437.1">
    <property type="nucleotide sequence ID" value="NZ_JAVRHQ010000036.1"/>
</dbReference>
<evidence type="ECO:0000313" key="8">
    <source>
        <dbReference type="EMBL" id="MDT0644822.1"/>
    </source>
</evidence>
<proteinExistence type="inferred from homology"/>
<dbReference type="PANTHER" id="PTHR18919:SF165">
    <property type="entry name" value="ACETYL-COA ACETYLTRANSFERASE"/>
    <property type="match status" value="1"/>
</dbReference>
<dbReference type="GO" id="GO:0016746">
    <property type="term" value="F:acyltransferase activity"/>
    <property type="evidence" value="ECO:0007669"/>
    <property type="project" value="UniProtKB-KW"/>
</dbReference>
<keyword evidence="2 5" id="KW-0808">Transferase</keyword>
<keyword evidence="9" id="KW-1185">Reference proteome</keyword>
<dbReference type="CDD" id="cd00751">
    <property type="entry name" value="thiolase"/>
    <property type="match status" value="1"/>
</dbReference>
<reference evidence="8 9" key="1">
    <citation type="submission" date="2023-09" db="EMBL/GenBank/DDBJ databases">
        <authorList>
            <person name="Rey-Velasco X."/>
        </authorList>
    </citation>
    <scope>NUCLEOTIDE SEQUENCE [LARGE SCALE GENOMIC DNA]</scope>
    <source>
        <strain evidence="8 9">F363</strain>
    </source>
</reference>
<dbReference type="NCBIfam" id="TIGR01930">
    <property type="entry name" value="AcCoA-C-Actrans"/>
    <property type="match status" value="1"/>
</dbReference>